<feature type="non-terminal residue" evidence="1">
    <location>
        <position position="117"/>
    </location>
</feature>
<dbReference type="Proteomes" id="UP000789525">
    <property type="component" value="Unassembled WGS sequence"/>
</dbReference>
<dbReference type="EMBL" id="CAJVPT010030310">
    <property type="protein sequence ID" value="CAG8693985.1"/>
    <property type="molecule type" value="Genomic_DNA"/>
</dbReference>
<reference evidence="1" key="1">
    <citation type="submission" date="2021-06" db="EMBL/GenBank/DDBJ databases">
        <authorList>
            <person name="Kallberg Y."/>
            <person name="Tangrot J."/>
            <person name="Rosling A."/>
        </authorList>
    </citation>
    <scope>NUCLEOTIDE SEQUENCE</scope>
    <source>
        <strain evidence="1">CL356</strain>
    </source>
</reference>
<gene>
    <name evidence="1" type="ORF">ACOLOM_LOCUS9954</name>
</gene>
<protein>
    <submittedName>
        <fullName evidence="1">911_t:CDS:1</fullName>
    </submittedName>
</protein>
<evidence type="ECO:0000313" key="1">
    <source>
        <dbReference type="EMBL" id="CAG8693985.1"/>
    </source>
</evidence>
<sequence>MARDVIDLMNYLGWTRNIHVIGVSMGGMIAQELVLAKPQFYLLNYVSARKEWLKSPGPIGSSYRTNEERVLEDLRRRIERTRLQPFNVVTGTWDNLINPNNSYYLAEQLGVDVECWE</sequence>
<proteinExistence type="predicted"/>
<keyword evidence="2" id="KW-1185">Reference proteome</keyword>
<evidence type="ECO:0000313" key="2">
    <source>
        <dbReference type="Proteomes" id="UP000789525"/>
    </source>
</evidence>
<comment type="caution">
    <text evidence="1">The sequence shown here is derived from an EMBL/GenBank/DDBJ whole genome shotgun (WGS) entry which is preliminary data.</text>
</comment>
<accession>A0ACA9P8W5</accession>
<organism evidence="1 2">
    <name type="scientific">Acaulospora colombiana</name>
    <dbReference type="NCBI Taxonomy" id="27376"/>
    <lineage>
        <taxon>Eukaryota</taxon>
        <taxon>Fungi</taxon>
        <taxon>Fungi incertae sedis</taxon>
        <taxon>Mucoromycota</taxon>
        <taxon>Glomeromycotina</taxon>
        <taxon>Glomeromycetes</taxon>
        <taxon>Diversisporales</taxon>
        <taxon>Acaulosporaceae</taxon>
        <taxon>Acaulospora</taxon>
    </lineage>
</organism>
<name>A0ACA9P8W5_9GLOM</name>